<feature type="transmembrane region" description="Helical" evidence="1">
    <location>
        <begin position="458"/>
        <end position="478"/>
    </location>
</feature>
<comment type="caution">
    <text evidence="3">The sequence shown here is derived from an EMBL/GenBank/DDBJ whole genome shotgun (WGS) entry which is preliminary data.</text>
</comment>
<keyword evidence="1" id="KW-1133">Transmembrane helix</keyword>
<keyword evidence="3" id="KW-0378">Hydrolase</keyword>
<keyword evidence="1" id="KW-0812">Transmembrane</keyword>
<feature type="transmembrane region" description="Helical" evidence="1">
    <location>
        <begin position="369"/>
        <end position="391"/>
    </location>
</feature>
<dbReference type="InterPro" id="IPR027268">
    <property type="entry name" value="Peptidase_M4/M1_CTD_sf"/>
</dbReference>
<dbReference type="RefSeq" id="WP_377529923.1">
    <property type="nucleotide sequence ID" value="NZ_JBHTLD010000170.1"/>
</dbReference>
<feature type="domain" description="Peptidase M1 membrane alanine aminopeptidase" evidence="2">
    <location>
        <begin position="882"/>
        <end position="1074"/>
    </location>
</feature>
<dbReference type="GO" id="GO:0004177">
    <property type="term" value="F:aminopeptidase activity"/>
    <property type="evidence" value="ECO:0007669"/>
    <property type="project" value="UniProtKB-KW"/>
</dbReference>
<keyword evidence="4" id="KW-1185">Reference proteome</keyword>
<feature type="transmembrane region" description="Helical" evidence="1">
    <location>
        <begin position="113"/>
        <end position="137"/>
    </location>
</feature>
<keyword evidence="3" id="KW-0645">Protease</keyword>
<organism evidence="3 4">
    <name type="scientific">Pontibacter rugosus</name>
    <dbReference type="NCBI Taxonomy" id="1745966"/>
    <lineage>
        <taxon>Bacteria</taxon>
        <taxon>Pseudomonadati</taxon>
        <taxon>Bacteroidota</taxon>
        <taxon>Cytophagia</taxon>
        <taxon>Cytophagales</taxon>
        <taxon>Hymenobacteraceae</taxon>
        <taxon>Pontibacter</taxon>
    </lineage>
</organism>
<sequence>MFKEIFLFEIKYRLKRPATYIYFVLLFLMAFFAMLGLAGAFGASVVIGDASGGKVYANSPYQINWIITLLSWFGVLITCSMMGTPIFRDFEHKTHSLYYTTPISKAGYLFGRFWGSFLITLLVFTGVALGAMAATVMPWVEADKIGPFNLIWYLQPYLTIIIPNLLLTGAIFFTLATLTRSALSIYVGGVIFLVLYGVSNSLTGDLDNEMLANLLDPMGASAIYYTQRYWTTAERNTLLLPFSEHILLNRALWIGIGLALLALCYFRFSFSFSSIGLKLFRRRNSEEAAGAFVPAERLQLPKVRQQFSFSLSYKQYLRLSKLEFKGIIKSLYFIAIAAAGVIFLFVSGAEIGKMYDTNFFPVTSEVVQILSGTFALFFLIIITFYAGELVWRERDNRMNQIYDALPIPNWVPFASKLTALVFVQVALLVVIMVCGIIIQASKGYFNFEPGVYLKGLFGIQLIDYVMLCVLAMLVQVIVNNKYLGHFVMVVYYLLNIFKGQLGFEHNLYSFNSDPGITYSAMNGYGHYVWPFTVFKIYWAVFALLLAVLANMLWVRGAESMLKWRFKLAALQLNRPTMTVTGVGMAIFLVTGGYIYYNTNILNTYKTSDEQEEQLANFEKTYKKYDGIPQPRITDVKLNVDIYPDERAFAFEGYFWLKNKSQQPIDSIHLMLSDEAEVKRLKFTKLAKLVLEDKDNSYYIYKLEKPLQPGDSMQLDMDLLYETKGFRNSGSNTGIVYNGTFINSEYLPKIGYQSGIELSQDDVRKEYGLKPKPRMADVADSVARMNTYISSEADWINFEATVSTSPDQIAIAPGYLQREWTENNRRYFHYKMDAPILNFYSFLSADYAVKKDKWVGKDGKEVAIEVYHHPSHDYNLDRMIKGVKKSLDYFTTNFSPYQHRQVRILEFPGYASFAQSFPNTIPFSEAIGFIADVDDNNPDDIDYPFYVTSHEVAHQWWAHQVIGGNVQGSVLMSETMSQYSALMVMKQEYGEDKMNKFLKYELNSYLLGRTMERKKEMPLYRVENQGYIHYRKGSLVMYALADYIGEDKLNAALKQYVQQVAFQEAPYTNSLEFMQYIRRATPDSLQYLVTDMFENITLYENKTNEAKYEKLKNGKYKVTLTVDAKKWYADSLGTESEARMNDWVAIGVIAREKVGEHWQDKPLYLKKHKLKSGENTFEFVVDQKPEKAGIDPYNLLIDRTPGDNTKKLTASS</sequence>
<feature type="transmembrane region" description="Helical" evidence="1">
    <location>
        <begin position="183"/>
        <end position="202"/>
    </location>
</feature>
<keyword evidence="3" id="KW-0031">Aminopeptidase</keyword>
<feature type="transmembrane region" description="Helical" evidence="1">
    <location>
        <begin position="157"/>
        <end position="176"/>
    </location>
</feature>
<feature type="transmembrane region" description="Helical" evidence="1">
    <location>
        <begin position="575"/>
        <end position="596"/>
    </location>
</feature>
<dbReference type="Proteomes" id="UP001597094">
    <property type="component" value="Unassembled WGS sequence"/>
</dbReference>
<dbReference type="Gene3D" id="1.10.390.10">
    <property type="entry name" value="Neutral Protease Domain 2"/>
    <property type="match status" value="1"/>
</dbReference>
<feature type="transmembrane region" description="Helical" evidence="1">
    <location>
        <begin position="485"/>
        <end position="503"/>
    </location>
</feature>
<evidence type="ECO:0000313" key="4">
    <source>
        <dbReference type="Proteomes" id="UP001597094"/>
    </source>
</evidence>
<dbReference type="EMBL" id="JBHTLD010000170">
    <property type="protein sequence ID" value="MFD1187732.1"/>
    <property type="molecule type" value="Genomic_DNA"/>
</dbReference>
<feature type="transmembrane region" description="Helical" evidence="1">
    <location>
        <begin position="417"/>
        <end position="438"/>
    </location>
</feature>
<gene>
    <name evidence="3" type="ORF">ACFQ2O_16060</name>
</gene>
<evidence type="ECO:0000313" key="3">
    <source>
        <dbReference type="EMBL" id="MFD1187732.1"/>
    </source>
</evidence>
<reference evidence="4" key="1">
    <citation type="journal article" date="2019" name="Int. J. Syst. Evol. Microbiol.">
        <title>The Global Catalogue of Microorganisms (GCM) 10K type strain sequencing project: providing services to taxonomists for standard genome sequencing and annotation.</title>
        <authorList>
            <consortium name="The Broad Institute Genomics Platform"/>
            <consortium name="The Broad Institute Genome Sequencing Center for Infectious Disease"/>
            <person name="Wu L."/>
            <person name="Ma J."/>
        </authorList>
    </citation>
    <scope>NUCLEOTIDE SEQUENCE [LARGE SCALE GENOMIC DNA]</scope>
    <source>
        <strain evidence="4">JCM 31319</strain>
    </source>
</reference>
<keyword evidence="1" id="KW-0472">Membrane</keyword>
<dbReference type="InterPro" id="IPR014782">
    <property type="entry name" value="Peptidase_M1_dom"/>
</dbReference>
<name>A0ABW3SS81_9BACT</name>
<feature type="transmembrane region" description="Helical" evidence="1">
    <location>
        <begin position="63"/>
        <end position="87"/>
    </location>
</feature>
<evidence type="ECO:0000259" key="2">
    <source>
        <dbReference type="Pfam" id="PF01433"/>
    </source>
</evidence>
<accession>A0ABW3SS81</accession>
<feature type="transmembrane region" description="Helical" evidence="1">
    <location>
        <begin position="20"/>
        <end position="43"/>
    </location>
</feature>
<evidence type="ECO:0000256" key="1">
    <source>
        <dbReference type="SAM" id="Phobius"/>
    </source>
</evidence>
<feature type="transmembrane region" description="Helical" evidence="1">
    <location>
        <begin position="331"/>
        <end position="349"/>
    </location>
</feature>
<feature type="transmembrane region" description="Helical" evidence="1">
    <location>
        <begin position="251"/>
        <end position="273"/>
    </location>
</feature>
<protein>
    <submittedName>
        <fullName evidence="3">ABC transporter permease/M1 family aminopeptidase</fullName>
    </submittedName>
</protein>
<feature type="transmembrane region" description="Helical" evidence="1">
    <location>
        <begin position="536"/>
        <end position="554"/>
    </location>
</feature>
<dbReference type="SUPFAM" id="SSF55486">
    <property type="entry name" value="Metalloproteases ('zincins'), catalytic domain"/>
    <property type="match status" value="1"/>
</dbReference>
<dbReference type="Pfam" id="PF01433">
    <property type="entry name" value="Peptidase_M1"/>
    <property type="match status" value="1"/>
</dbReference>
<proteinExistence type="predicted"/>
<dbReference type="Pfam" id="PF12730">
    <property type="entry name" value="ABC2_membrane_4"/>
    <property type="match status" value="1"/>
</dbReference>